<evidence type="ECO:0000259" key="1">
    <source>
        <dbReference type="Pfam" id="PF04685"/>
    </source>
</evidence>
<protein>
    <recommendedName>
        <fullName evidence="1">Glycosyl-hydrolase family 116 catalytic region domain-containing protein</fullName>
    </recommendedName>
</protein>
<organism evidence="2 3">
    <name type="scientific">Protopolystoma xenopodis</name>
    <dbReference type="NCBI Taxonomy" id="117903"/>
    <lineage>
        <taxon>Eukaryota</taxon>
        <taxon>Metazoa</taxon>
        <taxon>Spiralia</taxon>
        <taxon>Lophotrochozoa</taxon>
        <taxon>Platyhelminthes</taxon>
        <taxon>Monogenea</taxon>
        <taxon>Polyopisthocotylea</taxon>
        <taxon>Polystomatidea</taxon>
        <taxon>Polystomatidae</taxon>
        <taxon>Protopolystoma</taxon>
    </lineage>
</organism>
<dbReference type="Pfam" id="PF04685">
    <property type="entry name" value="DUF608"/>
    <property type="match status" value="1"/>
</dbReference>
<proteinExistence type="predicted"/>
<comment type="caution">
    <text evidence="2">The sequence shown here is derived from an EMBL/GenBank/DDBJ whole genome shotgun (WGS) entry which is preliminary data.</text>
</comment>
<sequence length="129" mass="14492">MAEATYTTVYTRLGLQYQTPEAFFADGRYRSLGYMRPLAIWSIQHVLSNLPHRLHIPSSLSVASFPISVLPNRAEYQSDENHSEKSTLIGIFRKSSSHQTKVTSHLDTRTVVTSYFPADESSVALTSKV</sequence>
<dbReference type="AlphaFoldDB" id="A0A3S5CLL5"/>
<dbReference type="InterPro" id="IPR006775">
    <property type="entry name" value="GH116_catalytic"/>
</dbReference>
<dbReference type="EMBL" id="CAAALY010037411">
    <property type="protein sequence ID" value="VEL18529.1"/>
    <property type="molecule type" value="Genomic_DNA"/>
</dbReference>
<name>A0A3S5CLL5_9PLAT</name>
<evidence type="ECO:0000313" key="2">
    <source>
        <dbReference type="EMBL" id="VEL18529.1"/>
    </source>
</evidence>
<evidence type="ECO:0000313" key="3">
    <source>
        <dbReference type="Proteomes" id="UP000784294"/>
    </source>
</evidence>
<dbReference type="PANTHER" id="PTHR12654">
    <property type="entry name" value="BILE ACID BETA-GLUCOSIDASE-RELATED"/>
    <property type="match status" value="1"/>
</dbReference>
<dbReference type="OrthoDB" id="730489at2759"/>
<keyword evidence="3" id="KW-1185">Reference proteome</keyword>
<accession>A0A3S5CLL5</accession>
<reference evidence="2" key="1">
    <citation type="submission" date="2018-11" db="EMBL/GenBank/DDBJ databases">
        <authorList>
            <consortium name="Pathogen Informatics"/>
        </authorList>
    </citation>
    <scope>NUCLEOTIDE SEQUENCE</scope>
</reference>
<dbReference type="Proteomes" id="UP000784294">
    <property type="component" value="Unassembled WGS sequence"/>
</dbReference>
<dbReference type="PANTHER" id="PTHR12654:SF0">
    <property type="entry name" value="NON-LYSOSOMAL GLUCOSYLCERAMIDASE"/>
    <property type="match status" value="1"/>
</dbReference>
<dbReference type="InterPro" id="IPR052566">
    <property type="entry name" value="Non-lysos_glucosylceramidase"/>
</dbReference>
<gene>
    <name evidence="2" type="ORF">PXEA_LOCUS11969</name>
</gene>
<feature type="domain" description="Glycosyl-hydrolase family 116 catalytic region" evidence="1">
    <location>
        <begin position="1"/>
        <end position="43"/>
    </location>
</feature>
<dbReference type="GO" id="GO:0008422">
    <property type="term" value="F:beta-glucosidase activity"/>
    <property type="evidence" value="ECO:0007669"/>
    <property type="project" value="TreeGrafter"/>
</dbReference>